<accession>A0A2W4ZEX8</accession>
<evidence type="ECO:0008006" key="8">
    <source>
        <dbReference type="Google" id="ProtNLM"/>
    </source>
</evidence>
<keyword evidence="4 5" id="KW-0472">Membrane</keyword>
<dbReference type="InterPro" id="IPR023352">
    <property type="entry name" value="MAPEG-like_dom_sf"/>
</dbReference>
<evidence type="ECO:0000256" key="1">
    <source>
        <dbReference type="ARBA" id="ARBA00004370"/>
    </source>
</evidence>
<dbReference type="EMBL" id="QFNF01000008">
    <property type="protein sequence ID" value="PZO79202.1"/>
    <property type="molecule type" value="Genomic_DNA"/>
</dbReference>
<sequence>MTVLPLELTLLGWSVVLLVGAIMLQGQLATRELGIGWNAGPRDGDRQPTGVLAGRARRALDNFRETYPAFIALALALAVSGRTGGLGATGAMLWFAARIVYHPLYLFGVPYLRSLVWIGSMLGLLLMLIRLL</sequence>
<name>A0A2W4ZEX8_9SPHN</name>
<feature type="transmembrane region" description="Helical" evidence="5">
    <location>
        <begin position="67"/>
        <end position="97"/>
    </location>
</feature>
<dbReference type="Pfam" id="PF01124">
    <property type="entry name" value="MAPEG"/>
    <property type="match status" value="1"/>
</dbReference>
<evidence type="ECO:0000256" key="3">
    <source>
        <dbReference type="ARBA" id="ARBA00022989"/>
    </source>
</evidence>
<comment type="subcellular location">
    <subcellularLocation>
        <location evidence="1">Membrane</location>
    </subcellularLocation>
</comment>
<keyword evidence="3 5" id="KW-1133">Transmembrane helix</keyword>
<dbReference type="PANTHER" id="PTHR35371:SF1">
    <property type="entry name" value="BLR7753 PROTEIN"/>
    <property type="match status" value="1"/>
</dbReference>
<dbReference type="Gene3D" id="1.20.120.550">
    <property type="entry name" value="Membrane associated eicosanoid/glutathione metabolism-like domain"/>
    <property type="match status" value="1"/>
</dbReference>
<dbReference type="GO" id="GO:0016020">
    <property type="term" value="C:membrane"/>
    <property type="evidence" value="ECO:0007669"/>
    <property type="project" value="UniProtKB-SubCell"/>
</dbReference>
<dbReference type="SUPFAM" id="SSF161084">
    <property type="entry name" value="MAPEG domain-like"/>
    <property type="match status" value="1"/>
</dbReference>
<comment type="caution">
    <text evidence="6">The sequence shown here is derived from an EMBL/GenBank/DDBJ whole genome shotgun (WGS) entry which is preliminary data.</text>
</comment>
<reference evidence="6 7" key="1">
    <citation type="submission" date="2017-08" db="EMBL/GenBank/DDBJ databases">
        <title>Infants hospitalized years apart are colonized by the same room-sourced microbial strains.</title>
        <authorList>
            <person name="Brooks B."/>
            <person name="Olm M.R."/>
            <person name="Firek B.A."/>
            <person name="Baker R."/>
            <person name="Thomas B.C."/>
            <person name="Morowitz M.J."/>
            <person name="Banfield J.F."/>
        </authorList>
    </citation>
    <scope>NUCLEOTIDE SEQUENCE [LARGE SCALE GENOMIC DNA]</scope>
    <source>
        <strain evidence="6">S2_018_000_R3_110</strain>
    </source>
</reference>
<dbReference type="AlphaFoldDB" id="A0A2W4ZEX8"/>
<protein>
    <recommendedName>
        <fullName evidence="8">MAPEG family protein</fullName>
    </recommendedName>
</protein>
<keyword evidence="2 5" id="KW-0812">Transmembrane</keyword>
<feature type="transmembrane region" description="Helical" evidence="5">
    <location>
        <begin position="6"/>
        <end position="24"/>
    </location>
</feature>
<evidence type="ECO:0000256" key="4">
    <source>
        <dbReference type="ARBA" id="ARBA00023136"/>
    </source>
</evidence>
<dbReference type="PANTHER" id="PTHR35371">
    <property type="entry name" value="INNER MEMBRANE PROTEIN"/>
    <property type="match status" value="1"/>
</dbReference>
<dbReference type="InterPro" id="IPR001129">
    <property type="entry name" value="Membr-assoc_MAPEG"/>
</dbReference>
<evidence type="ECO:0000313" key="6">
    <source>
        <dbReference type="EMBL" id="PZO79202.1"/>
    </source>
</evidence>
<evidence type="ECO:0000256" key="2">
    <source>
        <dbReference type="ARBA" id="ARBA00022692"/>
    </source>
</evidence>
<organism evidence="6 7">
    <name type="scientific">Sphingomonas hengshuiensis</name>
    <dbReference type="NCBI Taxonomy" id="1609977"/>
    <lineage>
        <taxon>Bacteria</taxon>
        <taxon>Pseudomonadati</taxon>
        <taxon>Pseudomonadota</taxon>
        <taxon>Alphaproteobacteria</taxon>
        <taxon>Sphingomonadales</taxon>
        <taxon>Sphingomonadaceae</taxon>
        <taxon>Sphingomonas</taxon>
    </lineage>
</organism>
<evidence type="ECO:0000313" key="7">
    <source>
        <dbReference type="Proteomes" id="UP000248614"/>
    </source>
</evidence>
<evidence type="ECO:0000256" key="5">
    <source>
        <dbReference type="SAM" id="Phobius"/>
    </source>
</evidence>
<feature type="transmembrane region" description="Helical" evidence="5">
    <location>
        <begin position="109"/>
        <end position="129"/>
    </location>
</feature>
<gene>
    <name evidence="6" type="ORF">DI632_05120</name>
</gene>
<dbReference type="Proteomes" id="UP000248614">
    <property type="component" value="Unassembled WGS sequence"/>
</dbReference>
<proteinExistence type="predicted"/>